<dbReference type="GO" id="GO:0000814">
    <property type="term" value="C:ESCRT II complex"/>
    <property type="evidence" value="ECO:0007669"/>
    <property type="project" value="InterPro"/>
</dbReference>
<organism evidence="5">
    <name type="scientific">Fagus sylvatica</name>
    <name type="common">Beechnut</name>
    <dbReference type="NCBI Taxonomy" id="28930"/>
    <lineage>
        <taxon>Eukaryota</taxon>
        <taxon>Viridiplantae</taxon>
        <taxon>Streptophyta</taxon>
        <taxon>Embryophyta</taxon>
        <taxon>Tracheophyta</taxon>
        <taxon>Spermatophyta</taxon>
        <taxon>Magnoliopsida</taxon>
        <taxon>eudicotyledons</taxon>
        <taxon>Gunneridae</taxon>
        <taxon>Pentapetalae</taxon>
        <taxon>rosids</taxon>
        <taxon>fabids</taxon>
        <taxon>Fagales</taxon>
        <taxon>Fagaceae</taxon>
        <taxon>Fagus</taxon>
    </lineage>
</organism>
<dbReference type="SUPFAM" id="SSF56219">
    <property type="entry name" value="DNase I-like"/>
    <property type="match status" value="1"/>
</dbReference>
<reference evidence="5" key="1">
    <citation type="submission" date="2018-02" db="EMBL/GenBank/DDBJ databases">
        <authorList>
            <person name="Cohen D.B."/>
            <person name="Kent A.D."/>
        </authorList>
    </citation>
    <scope>NUCLEOTIDE SEQUENCE</scope>
</reference>
<evidence type="ECO:0000256" key="3">
    <source>
        <dbReference type="ARBA" id="ARBA00022927"/>
    </source>
</evidence>
<sequence length="1409" mass="159090">MHLKFKAMNEDFGKVKMVTTGLIFCAHFSFFNCSVAIIAWWVFFSLQPVRDTREKQVQLWKDLIIDYCRTQKIFVIGLEEDFALFSNPVIERSLSHEAREAFLSALVSEGRAEWLQKGHRKCLILWHRIQDWADIILHFVKDNGLEDSVMTVEEIRSGTESRGTGDSFRAVQYTVANPTKMLPPLPPPPPQHAPNLHHPHLTRPHLHQPSVPTLAQPSYPINQAPLPCPPPTFPINPHFPAFQPPISNSQIVQHPTMAYMPNPTLSYQQNSSTYHMDPSKQVSISTMLASSIPSKTRDGGTGQRAENRGSFEAGGNVFCIDSKAFILVFDGGRVDPYNIKERRGQFRGSLWVGLEGLRWLLEVFCKLRNPKQNLEGFFEFHRDGYRILEFSCLANHGGRFVEVMEYHSGNHWGSIRIPKGRRGVGWLVFEFQVRKFFLGEIMKSSADIGNQIRSFDDGVAAVGTVDSRNGRLPQIRHARRNRSTKSTQDVQPRDTLRDLRGQYSNSRILMAKNEPRPTRSCHFIWKPISKTLRITLEHGSRRVVSWVGLETKVGLRDKNYPDGPELPLVEKTQPVEHLGPGESECQLKDTGGGVISPPTSTIESHPMEACLDMVLHDPVSPMMVGVSPLSKLVVPEPSNLPLMVYGGFEDEVDCSPIACEPPGHFLPPGSPPVAVVVRKGEGEVVKSQKSKWVDRHMSGFIKFVGFLIDDFEEEFLALFQRIEESRNLQKRATMQQKSSKSGLKGTRELRNLVSLETKFSAIDLGVIRSLWSNSYVGWVALNAVNTAGGVFLMWDKRMLEMIDSMVGTFSISCCWKGITDGFVWACSGIYDPNADNLRAGLWGELADVRQRWNVPWCSIGDFNVVRFPSERLGCDNFSPAMMAFSDWIDHHNLVDLPLVRGGGGYPVQEEKAYGEVMELDVKEGIGGLSPSEFQLREDLKAEVNRLAQLEECSWRQKSRVLWLKEGDNNTKFFHKVANSNRRRNHIGGLEVDGVYYEEEAKIRDHVVQFYENMFCKTEDWRPQVDGLPFASISEDERTVLERQFDKEEIVQVLKDFQGDKAPGPDGFKVVLGGLISESQNAFVGGRQMVDSVLIANECLDSRLRSGFPGILCKLDIEKASRGIQQGDPLSLLLFLVVMKVLSRLLKKTEGGFICGFQVSYIRRVLTCFEAVTSLHVNMSKSEMVPIGVALGVWNPIIEKVERRLAGWKKLYLSKEGRLTLLKSTLSSLPTYFMSLFKIPVSVAKRIEQFQRNFLWGGEGDIIKVPLVSWNKVCTPIAQGGLGVRDLISFNKALLGKWLWRFRVEDLKFWRRVLSAKYGVKGRGIVRLSSIPYILDKVGWRQGSGIFALIKWSLKKNGTFDIGSLNHAIQGKVSRGFPWKGIWGVKAPCRVAFFVWTAAWGKILTCDNMR</sequence>
<dbReference type="Gene3D" id="1.10.10.570">
    <property type="entry name" value="Winged helix' DNA-binding domain. Chain C. Domain 1"/>
    <property type="match status" value="1"/>
</dbReference>
<dbReference type="PANTHER" id="PTHR13149">
    <property type="entry name" value="VACUOLAR PROTEIN SORTING-ASSOCIATED PROTEIN VPS25"/>
    <property type="match status" value="1"/>
</dbReference>
<keyword evidence="4" id="KW-1133">Transmembrane helix</keyword>
<dbReference type="Gene3D" id="3.60.10.10">
    <property type="entry name" value="Endonuclease/exonuclease/phosphatase"/>
    <property type="match status" value="1"/>
</dbReference>
<evidence type="ECO:0008006" key="6">
    <source>
        <dbReference type="Google" id="ProtNLM"/>
    </source>
</evidence>
<name>A0A2N9JB13_FAGSY</name>
<dbReference type="InterPro" id="IPR014041">
    <property type="entry name" value="ESCRT-II_cplx_Vps25-sub_N"/>
</dbReference>
<dbReference type="FunFam" id="1.10.10.570:FF:000002">
    <property type="entry name" value="Vacuolar protein sorting-associated protein 25"/>
    <property type="match status" value="1"/>
</dbReference>
<evidence type="ECO:0000256" key="1">
    <source>
        <dbReference type="ARBA" id="ARBA00009674"/>
    </source>
</evidence>
<dbReference type="PANTHER" id="PTHR13149:SF0">
    <property type="entry name" value="VACUOLAR PROTEIN-SORTING-ASSOCIATED PROTEIN 25"/>
    <property type="match status" value="1"/>
</dbReference>
<comment type="similarity">
    <text evidence="1">Belongs to the VPS25 family.</text>
</comment>
<gene>
    <name evidence="5" type="ORF">FSB_LOCUS61665</name>
</gene>
<protein>
    <recommendedName>
        <fullName evidence="6">Reverse transcriptase zinc-binding domain-containing protein</fullName>
    </recommendedName>
</protein>
<dbReference type="EMBL" id="OIVN01006472">
    <property type="protein sequence ID" value="SPD33783.1"/>
    <property type="molecule type" value="Genomic_DNA"/>
</dbReference>
<keyword evidence="4" id="KW-0472">Membrane</keyword>
<accession>A0A2N9JB13</accession>
<proteinExistence type="inferred from homology"/>
<evidence type="ECO:0000313" key="5">
    <source>
        <dbReference type="EMBL" id="SPD33783.1"/>
    </source>
</evidence>
<evidence type="ECO:0000256" key="2">
    <source>
        <dbReference type="ARBA" id="ARBA00022448"/>
    </source>
</evidence>
<dbReference type="Gene3D" id="1.10.10.10">
    <property type="entry name" value="Winged helix-like DNA-binding domain superfamily/Winged helix DNA-binding domain"/>
    <property type="match status" value="1"/>
</dbReference>
<feature type="transmembrane region" description="Helical" evidence="4">
    <location>
        <begin position="21"/>
        <end position="43"/>
    </location>
</feature>
<dbReference type="InterPro" id="IPR036691">
    <property type="entry name" value="Endo/exonu/phosph_ase_sf"/>
</dbReference>
<keyword evidence="2" id="KW-0813">Transport</keyword>
<evidence type="ECO:0000256" key="4">
    <source>
        <dbReference type="SAM" id="Phobius"/>
    </source>
</evidence>
<dbReference type="InterPro" id="IPR036390">
    <property type="entry name" value="WH_DNA-bd_sf"/>
</dbReference>
<dbReference type="InterPro" id="IPR008570">
    <property type="entry name" value="ESCRT-II_cplx_Vps25-sub"/>
</dbReference>
<keyword evidence="4" id="KW-0812">Transmembrane</keyword>
<dbReference type="GO" id="GO:0042803">
    <property type="term" value="F:protein homodimerization activity"/>
    <property type="evidence" value="ECO:0007669"/>
    <property type="project" value="TreeGrafter"/>
</dbReference>
<dbReference type="GO" id="GO:0043328">
    <property type="term" value="P:protein transport to vacuole involved in ubiquitin-dependent protein catabolic process via the multivesicular body sorting pathway"/>
    <property type="evidence" value="ECO:0007669"/>
    <property type="project" value="TreeGrafter"/>
</dbReference>
<dbReference type="GO" id="GO:0005198">
    <property type="term" value="F:structural molecule activity"/>
    <property type="evidence" value="ECO:0007669"/>
    <property type="project" value="TreeGrafter"/>
</dbReference>
<dbReference type="SUPFAM" id="SSF46785">
    <property type="entry name" value="Winged helix' DNA-binding domain"/>
    <property type="match status" value="2"/>
</dbReference>
<dbReference type="InterPro" id="IPR036388">
    <property type="entry name" value="WH-like_DNA-bd_sf"/>
</dbReference>
<keyword evidence="3" id="KW-0653">Protein transport</keyword>
<dbReference type="Pfam" id="PF05871">
    <property type="entry name" value="ESCRT-II"/>
    <property type="match status" value="1"/>
</dbReference>